<reference evidence="2" key="1">
    <citation type="submission" date="2021-06" db="EMBL/GenBank/DDBJ databases">
        <title>Comparative genomics, transcriptomics and evolutionary studies reveal genomic signatures of adaptation to plant cell wall in hemibiotrophic fungi.</title>
        <authorList>
            <consortium name="DOE Joint Genome Institute"/>
            <person name="Baroncelli R."/>
            <person name="Diaz J.F."/>
            <person name="Benocci T."/>
            <person name="Peng M."/>
            <person name="Battaglia E."/>
            <person name="Haridas S."/>
            <person name="Andreopoulos W."/>
            <person name="Labutti K."/>
            <person name="Pangilinan J."/>
            <person name="Floch G.L."/>
            <person name="Makela M.R."/>
            <person name="Henrissat B."/>
            <person name="Grigoriev I.V."/>
            <person name="Crouch J.A."/>
            <person name="De Vries R.P."/>
            <person name="Sukno S.A."/>
            <person name="Thon M.R."/>
        </authorList>
    </citation>
    <scope>NUCLEOTIDE SEQUENCE</scope>
    <source>
        <strain evidence="2">MAFF235873</strain>
    </source>
</reference>
<sequence length="147" mass="15828">MAVAAAVASASSSYTNVRCRIQEPIHEMQCLEKKKKEEQQATEGFRRGTSGRRVAGPGVGTNGEATPLALSLTEDCESHFPTGDPFHPPSVFVDRLSPPRFAYVLYELLQDLACQLLVNSVLTVPAAAVRGRLSTGNIMSNVNVRAV</sequence>
<accession>A0AAD9HC13</accession>
<proteinExistence type="predicted"/>
<feature type="region of interest" description="Disordered" evidence="1">
    <location>
        <begin position="33"/>
        <end position="64"/>
    </location>
</feature>
<keyword evidence="3" id="KW-1185">Reference proteome</keyword>
<evidence type="ECO:0000313" key="3">
    <source>
        <dbReference type="Proteomes" id="UP001232148"/>
    </source>
</evidence>
<evidence type="ECO:0000313" key="2">
    <source>
        <dbReference type="EMBL" id="KAK2025189.1"/>
    </source>
</evidence>
<gene>
    <name evidence="2" type="ORF">LX32DRAFT_655647</name>
</gene>
<dbReference type="AlphaFoldDB" id="A0AAD9HC13"/>
<dbReference type="EMBL" id="MU842943">
    <property type="protein sequence ID" value="KAK2025189.1"/>
    <property type="molecule type" value="Genomic_DNA"/>
</dbReference>
<protein>
    <submittedName>
        <fullName evidence="2">Uncharacterized protein</fullName>
    </submittedName>
</protein>
<organism evidence="2 3">
    <name type="scientific">Colletotrichum zoysiae</name>
    <dbReference type="NCBI Taxonomy" id="1216348"/>
    <lineage>
        <taxon>Eukaryota</taxon>
        <taxon>Fungi</taxon>
        <taxon>Dikarya</taxon>
        <taxon>Ascomycota</taxon>
        <taxon>Pezizomycotina</taxon>
        <taxon>Sordariomycetes</taxon>
        <taxon>Hypocreomycetidae</taxon>
        <taxon>Glomerellales</taxon>
        <taxon>Glomerellaceae</taxon>
        <taxon>Colletotrichum</taxon>
        <taxon>Colletotrichum graminicola species complex</taxon>
    </lineage>
</organism>
<name>A0AAD9HC13_9PEZI</name>
<evidence type="ECO:0000256" key="1">
    <source>
        <dbReference type="SAM" id="MobiDB-lite"/>
    </source>
</evidence>
<comment type="caution">
    <text evidence="2">The sequence shown here is derived from an EMBL/GenBank/DDBJ whole genome shotgun (WGS) entry which is preliminary data.</text>
</comment>
<dbReference type="Proteomes" id="UP001232148">
    <property type="component" value="Unassembled WGS sequence"/>
</dbReference>